<reference evidence="2" key="1">
    <citation type="journal article" date="2021" name="IMA Fungus">
        <title>Genomic characterization of three marine fungi, including Emericellopsis atlantica sp. nov. with signatures of a generalist lifestyle and marine biomass degradation.</title>
        <authorList>
            <person name="Hagestad O.C."/>
            <person name="Hou L."/>
            <person name="Andersen J.H."/>
            <person name="Hansen E.H."/>
            <person name="Altermark B."/>
            <person name="Li C."/>
            <person name="Kuhnert E."/>
            <person name="Cox R.J."/>
            <person name="Crous P.W."/>
            <person name="Spatafora J.W."/>
            <person name="Lail K."/>
            <person name="Amirebrahimi M."/>
            <person name="Lipzen A."/>
            <person name="Pangilinan J."/>
            <person name="Andreopoulos W."/>
            <person name="Hayes R.D."/>
            <person name="Ng V."/>
            <person name="Grigoriev I.V."/>
            <person name="Jackson S.A."/>
            <person name="Sutton T.D.S."/>
            <person name="Dobson A.D.W."/>
            <person name="Rama T."/>
        </authorList>
    </citation>
    <scope>NUCLEOTIDE SEQUENCE</scope>
    <source>
        <strain evidence="2">TRa018bII</strain>
    </source>
</reference>
<comment type="caution">
    <text evidence="2">The sequence shown here is derived from an EMBL/GenBank/DDBJ whole genome shotgun (WGS) entry which is preliminary data.</text>
</comment>
<evidence type="ECO:0000256" key="1">
    <source>
        <dbReference type="SAM" id="MobiDB-lite"/>
    </source>
</evidence>
<organism evidence="2 3">
    <name type="scientific">Amylocarpus encephaloides</name>
    <dbReference type="NCBI Taxonomy" id="45428"/>
    <lineage>
        <taxon>Eukaryota</taxon>
        <taxon>Fungi</taxon>
        <taxon>Dikarya</taxon>
        <taxon>Ascomycota</taxon>
        <taxon>Pezizomycotina</taxon>
        <taxon>Leotiomycetes</taxon>
        <taxon>Helotiales</taxon>
        <taxon>Helotiales incertae sedis</taxon>
        <taxon>Amylocarpus</taxon>
    </lineage>
</organism>
<sequence length="250" mass="27563">MSLPSVSHPTENSSKVLHHATSSDEFRETLRGAAKFKERSNVTMKDVHLPQLFPPSADQPPPPIDTVLLGDSMFERFKTTGLETKLGQMTYPSLFNCGVGGDKIENVLYRLENGTMDALMDRGVKCWIVMIGTNNLTKRKALGGAAATTNFTTLLQAVRRLNAGIGKIFVCELFERQDIPYSIVQESNAFLGSIITAMNGELALEGRDPISWLPVPAGFSLNMLEDHVHLDKLGYQLWEQSVRSVLPAEA</sequence>
<proteinExistence type="predicted"/>
<dbReference type="EMBL" id="MU251555">
    <property type="protein sequence ID" value="KAG9232305.1"/>
    <property type="molecule type" value="Genomic_DNA"/>
</dbReference>
<dbReference type="SUPFAM" id="SSF52266">
    <property type="entry name" value="SGNH hydrolase"/>
    <property type="match status" value="1"/>
</dbReference>
<dbReference type="GO" id="GO:0016787">
    <property type="term" value="F:hydrolase activity"/>
    <property type="evidence" value="ECO:0007669"/>
    <property type="project" value="UniProtKB-KW"/>
</dbReference>
<name>A0A9P8C3P7_9HELO</name>
<dbReference type="InterPro" id="IPR036514">
    <property type="entry name" value="SGNH_hydro_sf"/>
</dbReference>
<keyword evidence="3" id="KW-1185">Reference proteome</keyword>
<feature type="compositionally biased region" description="Polar residues" evidence="1">
    <location>
        <begin position="1"/>
        <end position="15"/>
    </location>
</feature>
<evidence type="ECO:0000313" key="3">
    <source>
        <dbReference type="Proteomes" id="UP000824998"/>
    </source>
</evidence>
<protein>
    <submittedName>
        <fullName evidence="2">SGNH hydrolase-type esterase domain-containing protein</fullName>
    </submittedName>
</protein>
<keyword evidence="2" id="KW-0378">Hydrolase</keyword>
<gene>
    <name evidence="2" type="ORF">BJ875DRAFT_88769</name>
</gene>
<dbReference type="Gene3D" id="3.40.50.1110">
    <property type="entry name" value="SGNH hydrolase"/>
    <property type="match status" value="1"/>
</dbReference>
<evidence type="ECO:0000313" key="2">
    <source>
        <dbReference type="EMBL" id="KAG9232305.1"/>
    </source>
</evidence>
<dbReference type="OrthoDB" id="505607at2759"/>
<feature type="region of interest" description="Disordered" evidence="1">
    <location>
        <begin position="1"/>
        <end position="24"/>
    </location>
</feature>
<accession>A0A9P8C3P7</accession>
<dbReference type="AlphaFoldDB" id="A0A9P8C3P7"/>
<dbReference type="Proteomes" id="UP000824998">
    <property type="component" value="Unassembled WGS sequence"/>
</dbReference>